<keyword evidence="4 5" id="KW-0472">Membrane</keyword>
<feature type="non-terminal residue" evidence="8">
    <location>
        <position position="1"/>
    </location>
</feature>
<keyword evidence="3 5" id="KW-1133">Transmembrane helix</keyword>
<dbReference type="CDD" id="cd19051">
    <property type="entry name" value="LGIC_TM_cation"/>
    <property type="match status" value="1"/>
</dbReference>
<dbReference type="InterPro" id="IPR038050">
    <property type="entry name" value="Neuro_actylchol_rec"/>
</dbReference>
<dbReference type="OMA" id="RYYVINI"/>
<keyword evidence="2 5" id="KW-0812">Transmembrane</keyword>
<dbReference type="PROSITE" id="PS00236">
    <property type="entry name" value="NEUROTR_ION_CHANNEL"/>
    <property type="match status" value="1"/>
</dbReference>
<feature type="domain" description="Neurotransmitter-gated ion-channel ligand-binding" evidence="6">
    <location>
        <begin position="6"/>
        <end position="211"/>
    </location>
</feature>
<proteinExistence type="inferred from homology"/>
<feature type="domain" description="Neurotransmitter-gated ion-channel transmembrane" evidence="7">
    <location>
        <begin position="218"/>
        <end position="303"/>
    </location>
</feature>
<keyword evidence="5" id="KW-0407">Ion channel</keyword>
<reference evidence="8 10" key="2">
    <citation type="journal article" date="2013" name="Nature">
        <title>Insights into bilaterian evolution from three spiralian genomes.</title>
        <authorList>
            <person name="Simakov O."/>
            <person name="Marletaz F."/>
            <person name="Cho S.J."/>
            <person name="Edsinger-Gonzales E."/>
            <person name="Havlak P."/>
            <person name="Hellsten U."/>
            <person name="Kuo D.H."/>
            <person name="Larsson T."/>
            <person name="Lv J."/>
            <person name="Arendt D."/>
            <person name="Savage R."/>
            <person name="Osoegawa K."/>
            <person name="de Jong P."/>
            <person name="Grimwood J."/>
            <person name="Chapman J.A."/>
            <person name="Shapiro H."/>
            <person name="Aerts A."/>
            <person name="Otillar R.P."/>
            <person name="Terry A.Y."/>
            <person name="Boore J.L."/>
            <person name="Grigoriev I.V."/>
            <person name="Lindberg D.R."/>
            <person name="Seaver E.C."/>
            <person name="Weisblat D.A."/>
            <person name="Putnam N.H."/>
            <person name="Rokhsar D.S."/>
        </authorList>
    </citation>
    <scope>NUCLEOTIDE SEQUENCE</scope>
    <source>
        <strain evidence="8 10">I ESC-2004</strain>
    </source>
</reference>
<evidence type="ECO:0000313" key="8">
    <source>
        <dbReference type="EMBL" id="ELT94610.1"/>
    </source>
</evidence>
<evidence type="ECO:0000256" key="5">
    <source>
        <dbReference type="RuleBase" id="RU000687"/>
    </source>
</evidence>
<evidence type="ECO:0000313" key="10">
    <source>
        <dbReference type="Proteomes" id="UP000014760"/>
    </source>
</evidence>
<reference evidence="10" key="1">
    <citation type="submission" date="2012-12" db="EMBL/GenBank/DDBJ databases">
        <authorList>
            <person name="Hellsten U."/>
            <person name="Grimwood J."/>
            <person name="Chapman J.A."/>
            <person name="Shapiro H."/>
            <person name="Aerts A."/>
            <person name="Otillar R.P."/>
            <person name="Terry A.Y."/>
            <person name="Boore J.L."/>
            <person name="Simakov O."/>
            <person name="Marletaz F."/>
            <person name="Cho S.-J."/>
            <person name="Edsinger-Gonzales E."/>
            <person name="Havlak P."/>
            <person name="Kuo D.-H."/>
            <person name="Larsson T."/>
            <person name="Lv J."/>
            <person name="Arendt D."/>
            <person name="Savage R."/>
            <person name="Osoegawa K."/>
            <person name="de Jong P."/>
            <person name="Lindberg D.R."/>
            <person name="Seaver E.C."/>
            <person name="Weisblat D.A."/>
            <person name="Putnam N.H."/>
            <person name="Grigoriev I.V."/>
            <person name="Rokhsar D.S."/>
        </authorList>
    </citation>
    <scope>NUCLEOTIDE SEQUENCE</scope>
    <source>
        <strain evidence="10">I ESC-2004</strain>
    </source>
</reference>
<dbReference type="EMBL" id="AMQN01002499">
    <property type="status" value="NOT_ANNOTATED_CDS"/>
    <property type="molecule type" value="Genomic_DNA"/>
</dbReference>
<dbReference type="PANTHER" id="PTHR18945">
    <property type="entry name" value="NEUROTRANSMITTER GATED ION CHANNEL"/>
    <property type="match status" value="1"/>
</dbReference>
<dbReference type="InterPro" id="IPR018000">
    <property type="entry name" value="Neurotransmitter_ion_chnl_CS"/>
</dbReference>
<keyword evidence="5" id="KW-0406">Ion transport</keyword>
<evidence type="ECO:0008006" key="11">
    <source>
        <dbReference type="Google" id="ProtNLM"/>
    </source>
</evidence>
<dbReference type="STRING" id="283909.R7TUB0"/>
<dbReference type="InterPro" id="IPR006202">
    <property type="entry name" value="Neur_chan_lig-bd"/>
</dbReference>
<dbReference type="Gene3D" id="2.70.170.10">
    <property type="entry name" value="Neurotransmitter-gated ion-channel ligand-binding domain"/>
    <property type="match status" value="1"/>
</dbReference>
<protein>
    <recommendedName>
        <fullName evidence="11">Neurotransmitter-gated ion-channel ligand-binding domain-containing protein</fullName>
    </recommendedName>
</protein>
<dbReference type="EMBL" id="KB309374">
    <property type="protein sequence ID" value="ELT94610.1"/>
    <property type="molecule type" value="Genomic_DNA"/>
</dbReference>
<dbReference type="GO" id="GO:0004888">
    <property type="term" value="F:transmembrane signaling receptor activity"/>
    <property type="evidence" value="ECO:0007669"/>
    <property type="project" value="InterPro"/>
</dbReference>
<comment type="similarity">
    <text evidence="5">Belongs to the ligand-gated ion channel (TC 1.A.9) family.</text>
</comment>
<sequence length="404" mass="45980">NTSSEMRLIEDLLRGYNPMARPVKNSSEAVVIACQLQIRSLLELNEKEETLVTFSWMIFSWVDEFLNWNPDDYGGLDRVSLPVSRIWNSDFGIRNSAGKFYGDLEQWQSFAEVTNTGFVNRYIPSKIETSCSLDMQYFPFDQQACYIHIDPWDYGSKQVDLTIDDSGSIYTNETPSGQWVFAGSSAEVIEMPYLDFSYKSIKFTLQLSRKPEYYMLTLICPSLMVSVLEILMFLLPPESGEKISLGITGLLSFSVSLLMIADNLPPQSDKVPLLTVYILCIMSLMILSIGTSVFVLIMHHPKRLPPKWMTTKIFENGNDVISNNYGDDKEHDSSIDNEGLRYLVSYVKRTECEQSQHEVWVKFAAKLDRIFLGVFTALTITITTILLGIYPLTRPNIVEAKNVS</sequence>
<evidence type="ECO:0000259" key="6">
    <source>
        <dbReference type="Pfam" id="PF02931"/>
    </source>
</evidence>
<evidence type="ECO:0000256" key="1">
    <source>
        <dbReference type="ARBA" id="ARBA00004141"/>
    </source>
</evidence>
<evidence type="ECO:0000256" key="2">
    <source>
        <dbReference type="ARBA" id="ARBA00022692"/>
    </source>
</evidence>
<evidence type="ECO:0000259" key="7">
    <source>
        <dbReference type="Pfam" id="PF02932"/>
    </source>
</evidence>
<dbReference type="SUPFAM" id="SSF90112">
    <property type="entry name" value="Neurotransmitter-gated ion-channel transmembrane pore"/>
    <property type="match status" value="1"/>
</dbReference>
<dbReference type="GO" id="GO:0005230">
    <property type="term" value="F:extracellular ligand-gated monoatomic ion channel activity"/>
    <property type="evidence" value="ECO:0007669"/>
    <property type="project" value="InterPro"/>
</dbReference>
<dbReference type="Pfam" id="PF02931">
    <property type="entry name" value="Neur_chan_LBD"/>
    <property type="match status" value="1"/>
</dbReference>
<evidence type="ECO:0000313" key="9">
    <source>
        <dbReference type="EnsemblMetazoa" id="CapteP128040"/>
    </source>
</evidence>
<dbReference type="OrthoDB" id="6229341at2759"/>
<dbReference type="PRINTS" id="PR00252">
    <property type="entry name" value="NRIONCHANNEL"/>
</dbReference>
<evidence type="ECO:0000256" key="3">
    <source>
        <dbReference type="ARBA" id="ARBA00022989"/>
    </source>
</evidence>
<dbReference type="FunFam" id="2.70.170.10:FF:000028">
    <property type="entry name" value="AcetylCholine Receptor"/>
    <property type="match status" value="1"/>
</dbReference>
<dbReference type="CDD" id="cd18989">
    <property type="entry name" value="LGIC_ECD_cation"/>
    <property type="match status" value="1"/>
</dbReference>
<accession>R7TUB0</accession>
<keyword evidence="10" id="KW-1185">Reference proteome</keyword>
<dbReference type="GO" id="GO:0016020">
    <property type="term" value="C:membrane"/>
    <property type="evidence" value="ECO:0007669"/>
    <property type="project" value="UniProtKB-SubCell"/>
</dbReference>
<dbReference type="Proteomes" id="UP000014760">
    <property type="component" value="Unassembled WGS sequence"/>
</dbReference>
<gene>
    <name evidence="8" type="ORF">CAPTEDRAFT_128040</name>
</gene>
<name>R7TUB0_CAPTE</name>
<comment type="subcellular location">
    <subcellularLocation>
        <location evidence="1">Membrane</location>
        <topology evidence="1">Multi-pass membrane protein</topology>
    </subcellularLocation>
</comment>
<feature type="transmembrane region" description="Helical" evidence="5">
    <location>
        <begin position="370"/>
        <end position="392"/>
    </location>
</feature>
<dbReference type="HOGENOM" id="CLU_018074_2_1_1"/>
<dbReference type="InterPro" id="IPR006029">
    <property type="entry name" value="Neurotrans-gated_channel_TM"/>
</dbReference>
<dbReference type="InterPro" id="IPR006201">
    <property type="entry name" value="Neur_channel"/>
</dbReference>
<dbReference type="AlphaFoldDB" id="R7TUB0"/>
<organism evidence="8">
    <name type="scientific">Capitella teleta</name>
    <name type="common">Polychaete worm</name>
    <dbReference type="NCBI Taxonomy" id="283909"/>
    <lineage>
        <taxon>Eukaryota</taxon>
        <taxon>Metazoa</taxon>
        <taxon>Spiralia</taxon>
        <taxon>Lophotrochozoa</taxon>
        <taxon>Annelida</taxon>
        <taxon>Polychaeta</taxon>
        <taxon>Sedentaria</taxon>
        <taxon>Scolecida</taxon>
        <taxon>Capitellidae</taxon>
        <taxon>Capitella</taxon>
    </lineage>
</organism>
<dbReference type="SUPFAM" id="SSF63712">
    <property type="entry name" value="Nicotinic receptor ligand binding domain-like"/>
    <property type="match status" value="1"/>
</dbReference>
<dbReference type="InterPro" id="IPR036734">
    <property type="entry name" value="Neur_chan_lig-bd_sf"/>
</dbReference>
<keyword evidence="5" id="KW-0813">Transport</keyword>
<dbReference type="Pfam" id="PF02932">
    <property type="entry name" value="Neur_chan_memb"/>
    <property type="match status" value="1"/>
</dbReference>
<feature type="transmembrane region" description="Helical" evidence="5">
    <location>
        <begin position="273"/>
        <end position="297"/>
    </location>
</feature>
<evidence type="ECO:0000256" key="4">
    <source>
        <dbReference type="ARBA" id="ARBA00023136"/>
    </source>
</evidence>
<feature type="transmembrane region" description="Helical" evidence="5">
    <location>
        <begin position="213"/>
        <end position="236"/>
    </location>
</feature>
<dbReference type="Gene3D" id="1.20.58.390">
    <property type="entry name" value="Neurotransmitter-gated ion-channel transmembrane domain"/>
    <property type="match status" value="1"/>
</dbReference>
<dbReference type="InterPro" id="IPR036719">
    <property type="entry name" value="Neuro-gated_channel_TM_sf"/>
</dbReference>
<reference evidence="9" key="3">
    <citation type="submission" date="2015-06" db="UniProtKB">
        <authorList>
            <consortium name="EnsemblMetazoa"/>
        </authorList>
    </citation>
    <scope>IDENTIFICATION</scope>
</reference>
<dbReference type="EnsemblMetazoa" id="CapteT128040">
    <property type="protein sequence ID" value="CapteP128040"/>
    <property type="gene ID" value="CapteG128040"/>
</dbReference>
<feature type="transmembrane region" description="Helical" evidence="5">
    <location>
        <begin position="243"/>
        <end position="261"/>
    </location>
</feature>